<feature type="binding site" evidence="8">
    <location>
        <position position="104"/>
    </location>
    <ligand>
        <name>Ca(2+)</name>
        <dbReference type="ChEBI" id="CHEBI:29108"/>
        <label>1</label>
    </ligand>
</feature>
<evidence type="ECO:0000313" key="10">
    <source>
        <dbReference type="EMBL" id="PLR34760.1"/>
    </source>
</evidence>
<dbReference type="NCBIfam" id="NF006968">
    <property type="entry name" value="PRK09441.1-1"/>
    <property type="match status" value="1"/>
</dbReference>
<dbReference type="NCBIfam" id="NF006969">
    <property type="entry name" value="PRK09441.1-2"/>
    <property type="match status" value="1"/>
</dbReference>
<feature type="binding site" evidence="8">
    <location>
        <position position="239"/>
    </location>
    <ligand>
        <name>Ca(2+)</name>
        <dbReference type="ChEBI" id="CHEBI:29108"/>
        <label>1</label>
    </ligand>
</feature>
<protein>
    <submittedName>
        <fullName evidence="10">Alpha-amylase</fullName>
    </submittedName>
</protein>
<evidence type="ECO:0000256" key="7">
    <source>
        <dbReference type="PIRSR" id="PIRSR001021-1"/>
    </source>
</evidence>
<feature type="active site" description="Nucleophile" evidence="7">
    <location>
        <position position="235"/>
    </location>
</feature>
<dbReference type="Pfam" id="PF00128">
    <property type="entry name" value="Alpha-amylase"/>
    <property type="match status" value="1"/>
</dbReference>
<dbReference type="Gene3D" id="3.20.20.80">
    <property type="entry name" value="Glycosidases"/>
    <property type="match status" value="1"/>
</dbReference>
<feature type="domain" description="Glycosyl hydrolase family 13 catalytic" evidence="9">
    <location>
        <begin position="4"/>
        <end position="402"/>
    </location>
</feature>
<dbReference type="InterPro" id="IPR006047">
    <property type="entry name" value="GH13_cat_dom"/>
</dbReference>
<keyword evidence="8" id="KW-0106">Calcium</keyword>
<evidence type="ECO:0000313" key="11">
    <source>
        <dbReference type="Proteomes" id="UP000234503"/>
    </source>
</evidence>
<dbReference type="InterPro" id="IPR013776">
    <property type="entry name" value="A-amylase_thermo"/>
</dbReference>
<evidence type="ECO:0000256" key="5">
    <source>
        <dbReference type="ARBA" id="ARBA00023277"/>
    </source>
</evidence>
<dbReference type="AlphaFoldDB" id="A0A2N5E2F3"/>
<dbReference type="Proteomes" id="UP000234503">
    <property type="component" value="Unassembled WGS sequence"/>
</dbReference>
<dbReference type="GO" id="GO:0004553">
    <property type="term" value="F:hydrolase activity, hydrolyzing O-glycosyl compounds"/>
    <property type="evidence" value="ECO:0007669"/>
    <property type="project" value="InterPro"/>
</dbReference>
<gene>
    <name evidence="10" type="ORF">CYR32_11390</name>
</gene>
<keyword evidence="11" id="KW-1185">Reference proteome</keyword>
<feature type="binding site" evidence="8">
    <location>
        <position position="206"/>
    </location>
    <ligand>
        <name>Ca(2+)</name>
        <dbReference type="ChEBI" id="CHEBI:29108"/>
        <label>2</label>
    </ligand>
</feature>
<keyword evidence="3 8" id="KW-0479">Metal-binding</keyword>
<dbReference type="Gene3D" id="2.40.30.140">
    <property type="match status" value="1"/>
</dbReference>
<sequence length="497" mass="55757">MNNPVILQFFHWYYPEGGKLWAEIEQQAQYVGELGISHAWLPPACKGSDGGHSVGYDIYDHFDLGEFDQKNSVATKYGDKAGLLRAVEALNHAGVGVMMDVVLNHKMGADEKEAVKVNRVDESNRTEIDDEVVACEAWTRFTFPGRAGRYSRFIWDYTCFSGVDHIDNPEEQGVFKIINDYTAEGWNVEVDAELGNFDYLMGANIDFRNQAVRDELAYWGRWLLEQIPCAGLRLDAVKHIPAWFYRDWLAYVQSLREAPLLVVAEYWSPDLEVLKHYIEQVQGRTMLFDVPLYMNFYCASQQGEDFDLRTLYDATLVADDPFHAVTLVGNHDTQPLQALEAPVEPWFKPLAYALILLREQGVPTVFYPDLFGAGYEDQGQDGNTHHIGLPAVAELPALLRARQRFAHGIQTDYLDHPSCIAFTRSGTDDAPGCVVVLSNGAEGEKSVCLGAGFANKTWCDYLGKREEIVTTDDAGNGVFTCPGGSVSVWVLEEHRES</sequence>
<dbReference type="CDD" id="cd11318">
    <property type="entry name" value="AmyAc_bac_fung_AmyA"/>
    <property type="match status" value="1"/>
</dbReference>
<evidence type="ECO:0000259" key="9">
    <source>
        <dbReference type="SMART" id="SM00642"/>
    </source>
</evidence>
<dbReference type="OrthoDB" id="9805159at2"/>
<dbReference type="InterPro" id="IPR013780">
    <property type="entry name" value="Glyco_hydro_b"/>
</dbReference>
<dbReference type="RefSeq" id="WP_101824517.1">
    <property type="nucleotide sequence ID" value="NZ_PJZH01000010.1"/>
</dbReference>
<evidence type="ECO:0000256" key="3">
    <source>
        <dbReference type="ARBA" id="ARBA00022723"/>
    </source>
</evidence>
<dbReference type="PIRSF" id="PIRSF001021">
    <property type="entry name" value="Alph-amls_thrmst"/>
    <property type="match status" value="1"/>
</dbReference>
<comment type="similarity">
    <text evidence="2">Belongs to the glycosyl hydrolase 13 family.</text>
</comment>
<dbReference type="SUPFAM" id="SSF51011">
    <property type="entry name" value="Glycosyl hydrolase domain"/>
    <property type="match status" value="1"/>
</dbReference>
<keyword evidence="5" id="KW-0119">Carbohydrate metabolism</keyword>
<dbReference type="EMBL" id="PJZH01000010">
    <property type="protein sequence ID" value="PLR34760.1"/>
    <property type="molecule type" value="Genomic_DNA"/>
</dbReference>
<feature type="active site" description="Proton donor" evidence="7">
    <location>
        <position position="265"/>
    </location>
</feature>
<dbReference type="Gene3D" id="2.60.40.1180">
    <property type="entry name" value="Golgi alpha-mannosidase II"/>
    <property type="match status" value="1"/>
</dbReference>
<dbReference type="InterPro" id="IPR017853">
    <property type="entry name" value="GH"/>
</dbReference>
<evidence type="ECO:0000256" key="1">
    <source>
        <dbReference type="ARBA" id="ARBA00001913"/>
    </source>
</evidence>
<evidence type="ECO:0000256" key="8">
    <source>
        <dbReference type="PIRSR" id="PIRSR001021-2"/>
    </source>
</evidence>
<dbReference type="SUPFAM" id="SSF51445">
    <property type="entry name" value="(Trans)glycosidases"/>
    <property type="match status" value="1"/>
</dbReference>
<dbReference type="GO" id="GO:0005509">
    <property type="term" value="F:calcium ion binding"/>
    <property type="evidence" value="ECO:0007669"/>
    <property type="project" value="InterPro"/>
</dbReference>
<dbReference type="PANTHER" id="PTHR43447">
    <property type="entry name" value="ALPHA-AMYLASE"/>
    <property type="match status" value="1"/>
</dbReference>
<evidence type="ECO:0000256" key="2">
    <source>
        <dbReference type="ARBA" id="ARBA00008061"/>
    </source>
</evidence>
<name>A0A2N5E2F3_9GAMM</name>
<keyword evidence="6" id="KW-0326">Glycosidase</keyword>
<dbReference type="SMART" id="SM00642">
    <property type="entry name" value="Aamy"/>
    <property type="match status" value="1"/>
</dbReference>
<accession>A0A2N5E2F3</accession>
<reference evidence="10 11" key="1">
    <citation type="submission" date="2017-12" db="EMBL/GenBank/DDBJ databases">
        <title>Characterization of six clinical isolates of Enterochimera gen. nov., a novel genus of the Yersiniaciae family and the three species Enterochimera arupensis sp. nov., Enterochimera coloradensis sp. nov, and Enterochimera californica sp. nov.</title>
        <authorList>
            <person name="Rossi A."/>
            <person name="Fisher M."/>
        </authorList>
    </citation>
    <scope>NUCLEOTIDE SEQUENCE [LARGE SCALE GENOMIC DNA]</scope>
    <source>
        <strain evidence="11">2016-Iso4</strain>
    </source>
</reference>
<proteinExistence type="inferred from homology"/>
<organism evidence="10 11">
    <name type="scientific">Chimaeribacter coloradensis</name>
    <dbReference type="NCBI Taxonomy" id="2060068"/>
    <lineage>
        <taxon>Bacteria</taxon>
        <taxon>Pseudomonadati</taxon>
        <taxon>Pseudomonadota</taxon>
        <taxon>Gammaproteobacteria</taxon>
        <taxon>Enterobacterales</taxon>
        <taxon>Yersiniaceae</taxon>
        <taxon>Chimaeribacter</taxon>
    </lineage>
</organism>
<comment type="caution">
    <text evidence="10">The sequence shown here is derived from an EMBL/GenBank/DDBJ whole genome shotgun (WGS) entry which is preliminary data.</text>
</comment>
<evidence type="ECO:0000256" key="4">
    <source>
        <dbReference type="ARBA" id="ARBA00022801"/>
    </source>
</evidence>
<feature type="binding site" evidence="8">
    <location>
        <position position="198"/>
    </location>
    <ligand>
        <name>Ca(2+)</name>
        <dbReference type="ChEBI" id="CHEBI:29108"/>
        <label>1</label>
    </ligand>
</feature>
<dbReference type="GO" id="GO:0005975">
    <property type="term" value="P:carbohydrate metabolic process"/>
    <property type="evidence" value="ECO:0007669"/>
    <property type="project" value="InterPro"/>
</dbReference>
<evidence type="ECO:0000256" key="6">
    <source>
        <dbReference type="ARBA" id="ARBA00023295"/>
    </source>
</evidence>
<comment type="cofactor">
    <cofactor evidence="1">
        <name>Ca(2+)</name>
        <dbReference type="ChEBI" id="CHEBI:29108"/>
    </cofactor>
</comment>
<keyword evidence="4" id="KW-0378">Hydrolase</keyword>